<dbReference type="KEGG" id="kol:Kole_2135"/>
<dbReference type="AlphaFoldDB" id="C5CIB0"/>
<evidence type="ECO:0000256" key="1">
    <source>
        <dbReference type="SAM" id="Phobius"/>
    </source>
</evidence>
<feature type="transmembrane region" description="Helical" evidence="1">
    <location>
        <begin position="176"/>
        <end position="196"/>
    </location>
</feature>
<gene>
    <name evidence="2" type="ordered locus">Kole_2135</name>
</gene>
<feature type="transmembrane region" description="Helical" evidence="1">
    <location>
        <begin position="130"/>
        <end position="156"/>
    </location>
</feature>
<dbReference type="STRING" id="521045.Kole_2135"/>
<reference evidence="2 3" key="2">
    <citation type="journal article" date="2011" name="J. Bacteriol.">
        <title>Genome Sequence of Kosmotoga olearia Strain TBF 19.5.1, a Thermophilic Bacterium with a Wide Growth Temperature Range, Isolated from the Troll B Oil Platform in the North Sea.</title>
        <authorList>
            <person name="Swithers K.S."/>
            <person name="Dipippo J.L."/>
            <person name="Bruce D.C."/>
            <person name="Detter C."/>
            <person name="Tapia R."/>
            <person name="Han S."/>
            <person name="Goodwin L.A."/>
            <person name="Han J."/>
            <person name="Woyke T."/>
            <person name="Pitluck S."/>
            <person name="Pennacchio L."/>
            <person name="Nolan M."/>
            <person name="Mikhailova N."/>
            <person name="Land M.L."/>
            <person name="Nesbo C.L."/>
            <person name="Gogarten J.P."/>
            <person name="Noll K.M."/>
        </authorList>
    </citation>
    <scope>NUCLEOTIDE SEQUENCE [LARGE SCALE GENOMIC DNA]</scope>
    <source>
        <strain evidence="3">ATCC BAA-1733 / DSM 21960 / TBF 19.5.1</strain>
    </source>
</reference>
<dbReference type="EMBL" id="CP001634">
    <property type="protein sequence ID" value="ACR80812.1"/>
    <property type="molecule type" value="Genomic_DNA"/>
</dbReference>
<protein>
    <recommendedName>
        <fullName evidence="4">DUF554 domain-containing protein</fullName>
    </recommendedName>
</protein>
<dbReference type="PANTHER" id="PTHR36111:SF2">
    <property type="entry name" value="INNER MEMBRANE PROTEIN"/>
    <property type="match status" value="1"/>
</dbReference>
<name>C5CIB0_KOSOT</name>
<keyword evidence="1" id="KW-0812">Transmembrane</keyword>
<proteinExistence type="predicted"/>
<keyword evidence="1" id="KW-0472">Membrane</keyword>
<dbReference type="PANTHER" id="PTHR36111">
    <property type="entry name" value="INNER MEMBRANE PROTEIN-RELATED"/>
    <property type="match status" value="1"/>
</dbReference>
<reference evidence="2 3" key="1">
    <citation type="submission" date="2009-06" db="EMBL/GenBank/DDBJ databases">
        <title>Complete sequence of Thermotogales bacterium TBF 19.5.1.</title>
        <authorList>
            <consortium name="US DOE Joint Genome Institute"/>
            <person name="Lucas S."/>
            <person name="Copeland A."/>
            <person name="Lapidus A."/>
            <person name="Glavina del Rio T."/>
            <person name="Tice H."/>
            <person name="Bruce D."/>
            <person name="Goodwin L."/>
            <person name="Pitluck S."/>
            <person name="Chertkov O."/>
            <person name="Brettin T."/>
            <person name="Detter J.C."/>
            <person name="Han C."/>
            <person name="Schmutz J."/>
            <person name="Larimer F."/>
            <person name="Land M."/>
            <person name="Hauser L."/>
            <person name="Kyrpides N."/>
            <person name="Ovchinnikova G."/>
            <person name="Noll K."/>
        </authorList>
    </citation>
    <scope>NUCLEOTIDE SEQUENCE [LARGE SCALE GENOMIC DNA]</scope>
    <source>
        <strain evidence="3">ATCC BAA-1733 / DSM 21960 / TBF 19.5.1</strain>
    </source>
</reference>
<keyword evidence="1" id="KW-1133">Transmembrane helix</keyword>
<dbReference type="HOGENOM" id="CLU_091659_0_0_0"/>
<feature type="transmembrane region" description="Helical" evidence="1">
    <location>
        <begin position="96"/>
        <end position="118"/>
    </location>
</feature>
<dbReference type="Proteomes" id="UP000002382">
    <property type="component" value="Chromosome"/>
</dbReference>
<evidence type="ECO:0000313" key="2">
    <source>
        <dbReference type="EMBL" id="ACR80812.1"/>
    </source>
</evidence>
<sequence length="224" mass="23844">MFNISVLVNTAAIIIGSILGIFSGKNLSDRYKDVLFKIIGLLTLGLGVKMFLDYHNAMVVLGSMVIGGLIGEKFDIETKIGRLTGNKNNQLYVKGFITATVLFLAGPMTVIGSIQAGVQGNNEIIFIKSLMDGISSVMLAASFGTGVLLSAVSVFVVQGTLVSLAGFLEFLQQPAYMGDFSGVGGLMLLGLGIRLLEIKEIKVGNFLLALIISPLLTYLTQLFI</sequence>
<evidence type="ECO:0000313" key="3">
    <source>
        <dbReference type="Proteomes" id="UP000002382"/>
    </source>
</evidence>
<feature type="transmembrane region" description="Helical" evidence="1">
    <location>
        <begin position="203"/>
        <end position="223"/>
    </location>
</feature>
<feature type="transmembrane region" description="Helical" evidence="1">
    <location>
        <begin position="6"/>
        <end position="22"/>
    </location>
</feature>
<keyword evidence="3" id="KW-1185">Reference proteome</keyword>
<accession>C5CIB0</accession>
<evidence type="ECO:0008006" key="4">
    <source>
        <dbReference type="Google" id="ProtNLM"/>
    </source>
</evidence>
<dbReference type="eggNOG" id="COG1811">
    <property type="taxonomic scope" value="Bacteria"/>
</dbReference>
<organism evidence="2 3">
    <name type="scientific">Kosmotoga olearia (strain ATCC BAA-1733 / DSM 21960 / TBF 19.5.1)</name>
    <dbReference type="NCBI Taxonomy" id="521045"/>
    <lineage>
        <taxon>Bacteria</taxon>
        <taxon>Thermotogati</taxon>
        <taxon>Thermotogota</taxon>
        <taxon>Thermotogae</taxon>
        <taxon>Kosmotogales</taxon>
        <taxon>Kosmotogaceae</taxon>
        <taxon>Kosmotoga</taxon>
    </lineage>
</organism>
<dbReference type="InterPro" id="IPR007563">
    <property type="entry name" value="DUF554"/>
</dbReference>
<dbReference type="Pfam" id="PF04474">
    <property type="entry name" value="DUF554"/>
    <property type="match status" value="1"/>
</dbReference>
<dbReference type="OrthoDB" id="9797976at2"/>
<dbReference type="RefSeq" id="WP_015869453.1">
    <property type="nucleotide sequence ID" value="NC_012785.1"/>
</dbReference>
<feature type="transmembrane region" description="Helical" evidence="1">
    <location>
        <begin position="34"/>
        <end position="52"/>
    </location>
</feature>